<reference evidence="3 4" key="1">
    <citation type="submission" date="2016-03" db="EMBL/GenBank/DDBJ databases">
        <title>Draft genome sequence of Paenibacillus antarcticus CECT 5836.</title>
        <authorList>
            <person name="Shin S.-K."/>
            <person name="Yi H."/>
        </authorList>
    </citation>
    <scope>NUCLEOTIDE SEQUENCE [LARGE SCALE GENOMIC DNA]</scope>
    <source>
        <strain evidence="3 4">CECT 5836</strain>
    </source>
</reference>
<sequence length="236" mass="27120">MLKKLLSMFKSSPAPKKKQKPTTSKPTTALTKANPKIQPTRIGELGEHKINIQLDQLPKGCKYLSDLMVVNTKSRTGYSQIDHVVITPRGLFVIETKNYNGEIKGKRAEKSWTVSNRFKMYNPFMQNYGHIQAIKSYLPSYTEVRYISLVSFTMRCRFSIDPELRQIQSDDLIVYDVELSEYITRKLLRIQAEQPDKVLSESDIQMIYDSLIEANITDLSVRAEHIEKASKSNPNK</sequence>
<dbReference type="InterPro" id="IPR011528">
    <property type="entry name" value="NERD"/>
</dbReference>
<keyword evidence="4" id="KW-1185">Reference proteome</keyword>
<dbReference type="PROSITE" id="PS50965">
    <property type="entry name" value="NERD"/>
    <property type="match status" value="1"/>
</dbReference>
<proteinExistence type="predicted"/>
<organism evidence="3 4">
    <name type="scientific">Paenibacillus antarcticus</name>
    <dbReference type="NCBI Taxonomy" id="253703"/>
    <lineage>
        <taxon>Bacteria</taxon>
        <taxon>Bacillati</taxon>
        <taxon>Bacillota</taxon>
        <taxon>Bacilli</taxon>
        <taxon>Bacillales</taxon>
        <taxon>Paenibacillaceae</taxon>
        <taxon>Paenibacillus</taxon>
    </lineage>
</organism>
<name>A0A168QP42_9BACL</name>
<comment type="caution">
    <text evidence="3">The sequence shown here is derived from an EMBL/GenBank/DDBJ whole genome shotgun (WGS) entry which is preliminary data.</text>
</comment>
<protein>
    <submittedName>
        <fullName evidence="3">NERD nuclease</fullName>
    </submittedName>
</protein>
<dbReference type="AlphaFoldDB" id="A0A168QP42"/>
<evidence type="ECO:0000256" key="1">
    <source>
        <dbReference type="SAM" id="MobiDB-lite"/>
    </source>
</evidence>
<gene>
    <name evidence="3" type="ORF">PBAT_03850</name>
</gene>
<accession>A0A168QP42</accession>
<evidence type="ECO:0000313" key="4">
    <source>
        <dbReference type="Proteomes" id="UP000077355"/>
    </source>
</evidence>
<evidence type="ECO:0000259" key="2">
    <source>
        <dbReference type="PROSITE" id="PS50965"/>
    </source>
</evidence>
<dbReference type="Pfam" id="PF08378">
    <property type="entry name" value="NERD"/>
    <property type="match status" value="1"/>
</dbReference>
<dbReference type="EMBL" id="LVJI01000002">
    <property type="protein sequence ID" value="OAB48017.1"/>
    <property type="molecule type" value="Genomic_DNA"/>
</dbReference>
<dbReference type="Proteomes" id="UP000077355">
    <property type="component" value="Unassembled WGS sequence"/>
</dbReference>
<dbReference type="RefSeq" id="WP_068646754.1">
    <property type="nucleotide sequence ID" value="NZ_CP043611.1"/>
</dbReference>
<feature type="domain" description="NERD" evidence="2">
    <location>
        <begin position="42"/>
        <end position="157"/>
    </location>
</feature>
<feature type="region of interest" description="Disordered" evidence="1">
    <location>
        <begin position="10"/>
        <end position="30"/>
    </location>
</feature>
<evidence type="ECO:0000313" key="3">
    <source>
        <dbReference type="EMBL" id="OAB48017.1"/>
    </source>
</evidence>
<dbReference type="OrthoDB" id="5782056at2"/>